<accession>W5S4U9</accession>
<gene>
    <name evidence="1" type="ORF">pv_107</name>
</gene>
<name>W5S4U9_9VIRU</name>
<dbReference type="Proteomes" id="UP000202176">
    <property type="component" value="Segment"/>
</dbReference>
<sequence length="150" mass="16788">MNFTIVFSLNLINLKQNLEKMSMVYCGKEGFKSSRPINLGRQTSPFSNKSTAILAIALDSLNDLESSDAFPYMLVFSTGDIDVKFCKFEDRKIKISAPKARKVLITYNTFSIRDTALTGSVIAEMENYSGVFSHELREDATMLGTVYLSN</sequence>
<evidence type="ECO:0000313" key="2">
    <source>
        <dbReference type="Proteomes" id="UP000202176"/>
    </source>
</evidence>
<proteinExistence type="predicted"/>
<dbReference type="EMBL" id="KF740664">
    <property type="protein sequence ID" value="AHH01674.1"/>
    <property type="molecule type" value="Genomic_DNA"/>
</dbReference>
<dbReference type="KEGG" id="vg:18266135"/>
<reference evidence="1 2" key="1">
    <citation type="journal article" date="2014" name="Proc. Natl. Acad. Sci. U.S.A.">
        <title>Thirty-thousand-year-old distant relative of giant icosahedral DNA viruses with a pandoravirus morphology.</title>
        <authorList>
            <person name="Legendre M."/>
            <person name="Bartoli J."/>
            <person name="Shmakova L."/>
            <person name="Jeudy S."/>
            <person name="Labadie K."/>
            <person name="Adrait A."/>
            <person name="Lescot M."/>
            <person name="Poirot O."/>
            <person name="Bertaux L."/>
            <person name="Bruley C."/>
            <person name="Coute Y."/>
            <person name="Rivkina E."/>
            <person name="Abergel C."/>
            <person name="Claverie J.M."/>
        </authorList>
    </citation>
    <scope>NUCLEOTIDE SEQUENCE [LARGE SCALE GENOMIC DNA]</scope>
    <source>
        <strain evidence="1">P1084-T</strain>
    </source>
</reference>
<dbReference type="RefSeq" id="YP_009001009.1">
    <property type="nucleotide sequence ID" value="NC_023423.1"/>
</dbReference>
<organism evidence="1 2">
    <name type="scientific">Pithovirus sibericum</name>
    <dbReference type="NCBI Taxonomy" id="1450746"/>
    <lineage>
        <taxon>Viruses</taxon>
        <taxon>Pithoviruses</taxon>
        <taxon>Orthopithovirinae</taxon>
        <taxon>Alphapithovirus</taxon>
        <taxon>Alphapithovirus sibericum</taxon>
    </lineage>
</organism>
<keyword evidence="2" id="KW-1185">Reference proteome</keyword>
<protein>
    <submittedName>
        <fullName evidence="1">Uncharacterized protein</fullName>
    </submittedName>
</protein>
<evidence type="ECO:0000313" key="1">
    <source>
        <dbReference type="EMBL" id="AHH01674.1"/>
    </source>
</evidence>
<dbReference type="GeneID" id="18266135"/>